<accession>A0A1M4YBP3</accession>
<dbReference type="STRING" id="366533.SAMN05444339_10365"/>
<dbReference type="Proteomes" id="UP000183987">
    <property type="component" value="Unassembled WGS sequence"/>
</dbReference>
<organism evidence="1 2">
    <name type="scientific">Loktanella atrilutea</name>
    <dbReference type="NCBI Taxonomy" id="366533"/>
    <lineage>
        <taxon>Bacteria</taxon>
        <taxon>Pseudomonadati</taxon>
        <taxon>Pseudomonadota</taxon>
        <taxon>Alphaproteobacteria</taxon>
        <taxon>Rhodobacterales</taxon>
        <taxon>Roseobacteraceae</taxon>
        <taxon>Loktanella</taxon>
    </lineage>
</organism>
<reference evidence="2" key="1">
    <citation type="submission" date="2016-11" db="EMBL/GenBank/DDBJ databases">
        <authorList>
            <person name="Varghese N."/>
            <person name="Submissions S."/>
        </authorList>
    </citation>
    <scope>NUCLEOTIDE SEQUENCE [LARGE SCALE GENOMIC DNA]</scope>
    <source>
        <strain evidence="2">DSM 29326</strain>
    </source>
</reference>
<proteinExistence type="predicted"/>
<gene>
    <name evidence="1" type="ORF">SAMN05444339_10365</name>
</gene>
<sequence length="75" mass="7771">MSLGVSRKSTAERACKVTVRVAKVGGLAAFLTIRQAAENESAACGAQGEAMPGKSALKIGPILSVSQILREERAE</sequence>
<dbReference type="EMBL" id="FQUE01000003">
    <property type="protein sequence ID" value="SHF03157.1"/>
    <property type="molecule type" value="Genomic_DNA"/>
</dbReference>
<protein>
    <submittedName>
        <fullName evidence="1">Uncharacterized protein</fullName>
    </submittedName>
</protein>
<name>A0A1M4YBP3_LOKAT</name>
<evidence type="ECO:0000313" key="2">
    <source>
        <dbReference type="Proteomes" id="UP000183987"/>
    </source>
</evidence>
<dbReference type="AlphaFoldDB" id="A0A1M4YBP3"/>
<keyword evidence="2" id="KW-1185">Reference proteome</keyword>
<evidence type="ECO:0000313" key="1">
    <source>
        <dbReference type="EMBL" id="SHF03157.1"/>
    </source>
</evidence>